<dbReference type="Gene3D" id="2.160.20.10">
    <property type="entry name" value="Single-stranded right-handed beta-helix, Pectin lyase-like"/>
    <property type="match status" value="2"/>
</dbReference>
<dbReference type="InterPro" id="IPR024535">
    <property type="entry name" value="RHGA/B-epi-like_pectate_lyase"/>
</dbReference>
<evidence type="ECO:0000313" key="4">
    <source>
        <dbReference type="EMBL" id="KAJ7327521.1"/>
    </source>
</evidence>
<dbReference type="FunFam" id="2.160.20.10:FF:000049">
    <property type="entry name" value="Putative exo-beta-1,3-glucanase"/>
    <property type="match status" value="1"/>
</dbReference>
<dbReference type="InterPro" id="IPR011050">
    <property type="entry name" value="Pectin_lyase_fold/virulence"/>
</dbReference>
<feature type="chain" id="PRO_5042167489" evidence="2">
    <location>
        <begin position="22"/>
        <end position="1318"/>
    </location>
</feature>
<feature type="compositionally biased region" description="Acidic residues" evidence="1">
    <location>
        <begin position="1181"/>
        <end position="1196"/>
    </location>
</feature>
<keyword evidence="2" id="KW-0732">Signal</keyword>
<feature type="region of interest" description="Disordered" evidence="1">
    <location>
        <begin position="1068"/>
        <end position="1093"/>
    </location>
</feature>
<dbReference type="InterPro" id="IPR012334">
    <property type="entry name" value="Pectin_lyas_fold"/>
</dbReference>
<keyword evidence="5" id="KW-1185">Reference proteome</keyword>
<proteinExistence type="predicted"/>
<reference evidence="4" key="1">
    <citation type="submission" date="2023-03" db="EMBL/GenBank/DDBJ databases">
        <title>Massive genome expansion in bonnet fungi (Mycena s.s.) driven by repeated elements and novel gene families across ecological guilds.</title>
        <authorList>
            <consortium name="Lawrence Berkeley National Laboratory"/>
            <person name="Harder C.B."/>
            <person name="Miyauchi S."/>
            <person name="Viragh M."/>
            <person name="Kuo A."/>
            <person name="Thoen E."/>
            <person name="Andreopoulos B."/>
            <person name="Lu D."/>
            <person name="Skrede I."/>
            <person name="Drula E."/>
            <person name="Henrissat B."/>
            <person name="Morin E."/>
            <person name="Kohler A."/>
            <person name="Barry K."/>
            <person name="LaButti K."/>
            <person name="Morin E."/>
            <person name="Salamov A."/>
            <person name="Lipzen A."/>
            <person name="Mereny Z."/>
            <person name="Hegedus B."/>
            <person name="Baldrian P."/>
            <person name="Stursova M."/>
            <person name="Weitz H."/>
            <person name="Taylor A."/>
            <person name="Grigoriev I.V."/>
            <person name="Nagy L.G."/>
            <person name="Martin F."/>
            <person name="Kauserud H."/>
        </authorList>
    </citation>
    <scope>NUCLEOTIDE SEQUENCE</scope>
    <source>
        <strain evidence="4">CBHHK002</strain>
    </source>
</reference>
<dbReference type="Pfam" id="PF12708">
    <property type="entry name" value="Pect-lyase_RHGA_epim"/>
    <property type="match status" value="2"/>
</dbReference>
<accession>A0AAD6ZLN3</accession>
<dbReference type="Proteomes" id="UP001218218">
    <property type="component" value="Unassembled WGS sequence"/>
</dbReference>
<dbReference type="InterPro" id="IPR039279">
    <property type="entry name" value="QRT3-like"/>
</dbReference>
<dbReference type="SUPFAM" id="SSF51126">
    <property type="entry name" value="Pectin lyase-like"/>
    <property type="match status" value="2"/>
</dbReference>
<dbReference type="PANTHER" id="PTHR33928:SF2">
    <property type="entry name" value="PECTATE LYASE SUPERFAMILY PROTEIN DOMAIN-CONTAINING PROTEIN-RELATED"/>
    <property type="match status" value="1"/>
</dbReference>
<dbReference type="EMBL" id="JARIHO010000041">
    <property type="protein sequence ID" value="KAJ7327521.1"/>
    <property type="molecule type" value="Genomic_DNA"/>
</dbReference>
<keyword evidence="4" id="KW-0456">Lyase</keyword>
<dbReference type="CDD" id="cd23668">
    <property type="entry name" value="GH55_beta13glucanase-like"/>
    <property type="match status" value="1"/>
</dbReference>
<feature type="compositionally biased region" description="Low complexity" evidence="1">
    <location>
        <begin position="1158"/>
        <end position="1180"/>
    </location>
</feature>
<feature type="compositionally biased region" description="Pro residues" evidence="1">
    <location>
        <begin position="1132"/>
        <end position="1151"/>
    </location>
</feature>
<name>A0AAD6ZLN3_9AGAR</name>
<evidence type="ECO:0000259" key="3">
    <source>
        <dbReference type="Pfam" id="PF12708"/>
    </source>
</evidence>
<feature type="signal peptide" evidence="2">
    <location>
        <begin position="1"/>
        <end position="21"/>
    </location>
</feature>
<gene>
    <name evidence="4" type="ORF">DFH08DRAFT_332873</name>
</gene>
<dbReference type="GO" id="GO:0016829">
    <property type="term" value="F:lyase activity"/>
    <property type="evidence" value="ECO:0007669"/>
    <property type="project" value="UniProtKB-KW"/>
</dbReference>
<dbReference type="GO" id="GO:0004650">
    <property type="term" value="F:polygalacturonase activity"/>
    <property type="evidence" value="ECO:0007669"/>
    <property type="project" value="InterPro"/>
</dbReference>
<dbReference type="PANTHER" id="PTHR33928">
    <property type="entry name" value="POLYGALACTURONASE QRT3"/>
    <property type="match status" value="1"/>
</dbReference>
<feature type="domain" description="Rhamnogalacturonase A/B/Epimerase-like pectate lyase" evidence="3">
    <location>
        <begin position="425"/>
        <end position="478"/>
    </location>
</feature>
<sequence length="1318" mass="138947">MRIRFFASVAALSIFIHSARSGCAGIIGSASASDPFWMKNGGLSVASKSAYNPGYKVFRNVKTDYHAVGDGIADDTDAINKAIADGGRCGQGCFSSTITPAIIFFPPGKYRVTKPIIPFYYTSLVGDYKSKPTLVADANFQGIAVIDADPYIPGEVGPDGNGVNWWTNQNNFFRSVRNFVIDVTAMPPDQFGTGIHWQVGQATSLINIDFKMSKAAGTKHQGVFMENGSGGFMSDLTFDGGAFGMWISNQQFTIRNVKITNAVSAIYQQWNWGFTWQNIQISNCQVGFDLNTGGLTQPTQSAGGVLIVDSSISGTGIGIRMSSSQPSSLAGSVILDNVKFTGISTANIQDSAGTVVAANAANVPQWFQGNVYLGSSKRYLRGAYTPSGSRPNALIDGSGAFFSRSRPQYETYKDIQFFSIMAIGLGAKGDGVSDDTVAINTFLSKYSGCAILIFETGTYLVTDTIFVPAGTKIVGNLYAVIMGSGPNFADQKNPRPVIQVGNPGDVGEVEMSDLVITTTGGSAGAIGIEWNLRASAQGTAGLWDVHIRLGGAKGTNINAANCPTSSTDATKCASAFLGLHITKTGSGYFENVWVWNADHDLDDPNQTQINVFSGRGILVESALGPVWLVGTASEHHVIYQYAFNNAQNVWAGLIQTETPYFQPTPKPPTPFAINPTYGDPAGASLDAWGLVVTNSFQIYVYGAGLYSFFQTYSQACVPNRNCQDSMILVDSRSAGIYLYQLTTAGTTNMITYTGGDVVALQADNINGFASTLSFWEADGDGSGGPGDSGSGGFDSFSDIPWNPNPYPSPGAASETFVGAISSVVVAIPTTTVFVTVGGAIITLNSGGTPVNALIPSTISEPNAITPTWTFNILPPTSVPSITFTAPLSGAETFSTVVPSPTTGAVTITGPAGAVWTLTAGSSGASILGTLPTSIGISGGTTPTAVPPVGWLGPWTDPIFPHSVTTMQPVQSNTEVPWNPNPFPPPGATSETFICAGTTTSFPIPTATKTISAGGATIVLNSGGTPVNGPLASQCTEVAGILPSWSQDIIPPPGASIITFTGPLTSTPTWLTTVPVPPKSDSPEATATGPPGDKNRCNDLNFWSLLFGLIIHPCLPLDVGIIGGITPVPIPPPGWSGPWTNPIPRPTPPPPGGGDDDQTTSQASSSSSSDAACPTKPANLDLPDDDDNADWDDEGSDPDERRRDVQIIPRVPAARRSLQEFNATYDLQRINTTHSHLLFRRNRHIKIANCDALEIDSPTNVLLGEGNYITLDPRRANWETILISQAVRSKPTVAGETNQEHVFELHQSIHQCGANQCRL</sequence>
<evidence type="ECO:0000256" key="2">
    <source>
        <dbReference type="SAM" id="SignalP"/>
    </source>
</evidence>
<feature type="domain" description="Rhamnogalacturonase A/B/Epimerase-like pectate lyase" evidence="3">
    <location>
        <begin position="58"/>
        <end position="289"/>
    </location>
</feature>
<evidence type="ECO:0000256" key="1">
    <source>
        <dbReference type="SAM" id="MobiDB-lite"/>
    </source>
</evidence>
<feature type="region of interest" description="Disordered" evidence="1">
    <location>
        <begin position="1132"/>
        <end position="1204"/>
    </location>
</feature>
<comment type="caution">
    <text evidence="4">The sequence shown here is derived from an EMBL/GenBank/DDBJ whole genome shotgun (WGS) entry which is preliminary data.</text>
</comment>
<organism evidence="4 5">
    <name type="scientific">Mycena albidolilacea</name>
    <dbReference type="NCBI Taxonomy" id="1033008"/>
    <lineage>
        <taxon>Eukaryota</taxon>
        <taxon>Fungi</taxon>
        <taxon>Dikarya</taxon>
        <taxon>Basidiomycota</taxon>
        <taxon>Agaricomycotina</taxon>
        <taxon>Agaricomycetes</taxon>
        <taxon>Agaricomycetidae</taxon>
        <taxon>Agaricales</taxon>
        <taxon>Marasmiineae</taxon>
        <taxon>Mycenaceae</taxon>
        <taxon>Mycena</taxon>
    </lineage>
</organism>
<evidence type="ECO:0000313" key="5">
    <source>
        <dbReference type="Proteomes" id="UP001218218"/>
    </source>
</evidence>
<protein>
    <submittedName>
        <fullName evidence="4">Pectate lyase superfamily protein-domain-containing protein</fullName>
    </submittedName>
</protein>